<dbReference type="OrthoDB" id="2330195at2"/>
<dbReference type="InterPro" id="IPR012892">
    <property type="entry name" value="Gp58"/>
</dbReference>
<evidence type="ECO:0000313" key="2">
    <source>
        <dbReference type="EMBL" id="KRM91501.1"/>
    </source>
</evidence>
<dbReference type="PATRIC" id="fig|1423729.3.peg.470"/>
<proteinExistence type="predicted"/>
<dbReference type="PROSITE" id="PS51688">
    <property type="entry name" value="ICA"/>
    <property type="match status" value="1"/>
</dbReference>
<organism evidence="2 3">
    <name type="scientific">Liquorilactobacillus cacaonum DSM 21116</name>
    <dbReference type="NCBI Taxonomy" id="1423729"/>
    <lineage>
        <taxon>Bacteria</taxon>
        <taxon>Bacillati</taxon>
        <taxon>Bacillota</taxon>
        <taxon>Bacilli</taxon>
        <taxon>Lactobacillales</taxon>
        <taxon>Lactobacillaceae</taxon>
        <taxon>Liquorilactobacillus</taxon>
    </lineage>
</organism>
<accession>A0A0R2CIM4</accession>
<dbReference type="InterPro" id="IPR030392">
    <property type="entry name" value="S74_ICA"/>
</dbReference>
<dbReference type="SUPFAM" id="SSF57997">
    <property type="entry name" value="Tropomyosin"/>
    <property type="match status" value="1"/>
</dbReference>
<comment type="caution">
    <text evidence="2">The sequence shown here is derived from an EMBL/GenBank/DDBJ whole genome shotgun (WGS) entry which is preliminary data.</text>
</comment>
<dbReference type="STRING" id="1423729.FC80_GL000468"/>
<name>A0A0R2CIM4_9LACO</name>
<evidence type="ECO:0000259" key="1">
    <source>
        <dbReference type="PROSITE" id="PS51688"/>
    </source>
</evidence>
<evidence type="ECO:0000313" key="3">
    <source>
        <dbReference type="Proteomes" id="UP000051131"/>
    </source>
</evidence>
<sequence length="945" mass="100241">MADTSIYTDPTSMDKANVQLSIWNGTKWVELSNGYTINQINTNIHEVADKVAEAQQGITQATTDAQNAVDTANTAITQSTANSQDITTVKADITKAQSDISTVSNDLDTTKTNLQTVSDEATKNGSDIKDIQTDTTSIKSTLANTQGDVTRLQQTATTMQSDIKDNADNISSVTQTASGLSTDMKNAQGDITTLKSTATGLSTTVASVQTQVNNSAVGTNLFINTGDGSSTYPYVSLPSSQVSVNGIINSDNTGIIKITAPSNNEFYFRFSYPGTSTNKMYNLIAGETYTISGYANLTDGQLKFRAQTVNGSGGWNDFAGSQSSDLGVTDSDGTTFTKFSYTFTIPSVATGIYLSLQAYNFTDGKSILSFKQMKLEKGSNATDYSANPADNATVTSVSQVKQEADSISSTVTNNKTSSDSQFSTINQTISGIQSTVSNKADNSTVTQLATLVNSKVNSSDYNSEITQLASDINLRVETSDLLSQINQQAGGNTLIQVASGKGKLYLDSSTVVFSGNAFIPSANIASISADKITTGTMTAGAINLGNGTFKVDTSGNLTANNANLTGNLTSGSSSDFNYEVSGDGILFRYGTNAFAKLEGLALNNWNYASLASDAVTLGRSIPSEVVSGKVSYISTSTLDGVTLNRVNGYDNNAESTITVGSTPASGSDVIKLTTLNGTKSAESSIEVYGYDAKNNKDTEYIELISIDSSSNSSYINIAPTEIVLNTPKSDLVIDNSIYKAVTLSTSEPNGIQLSTSVGYITIDSKTELDLTAKTNINVSSTSGNVNFNSPSGTNVTFQPNGGGGVVFGALANFTKNAIVGADQSGDQIWVRGAGNFNGKVSCQSLTQTSLLSKKTNITKLNIQDVINAINSTEIYEYSFKRDLEQGVNKRYASYIIDDVNDVAQYKEPSEFLSDDKQGRDDGTQLAYLTLMVQEMYKEIQELKNK</sequence>
<dbReference type="RefSeq" id="WP_057828735.1">
    <property type="nucleotide sequence ID" value="NZ_AYZE01000010.1"/>
</dbReference>
<dbReference type="Gene3D" id="1.20.5.340">
    <property type="match status" value="1"/>
</dbReference>
<dbReference type="Proteomes" id="UP000051131">
    <property type="component" value="Unassembled WGS sequence"/>
</dbReference>
<dbReference type="Pfam" id="PF07902">
    <property type="entry name" value="Gp58"/>
    <property type="match status" value="1"/>
</dbReference>
<gene>
    <name evidence="2" type="ORF">FC80_GL000468</name>
</gene>
<feature type="domain" description="Peptidase S74" evidence="1">
    <location>
        <begin position="849"/>
        <end position="945"/>
    </location>
</feature>
<dbReference type="AlphaFoldDB" id="A0A0R2CIM4"/>
<reference evidence="2 3" key="1">
    <citation type="journal article" date="2015" name="Genome Announc.">
        <title>Expanding the biotechnology potential of lactobacilli through comparative genomics of 213 strains and associated genera.</title>
        <authorList>
            <person name="Sun Z."/>
            <person name="Harris H.M."/>
            <person name="McCann A."/>
            <person name="Guo C."/>
            <person name="Argimon S."/>
            <person name="Zhang W."/>
            <person name="Yang X."/>
            <person name="Jeffery I.B."/>
            <person name="Cooney J.C."/>
            <person name="Kagawa T.F."/>
            <person name="Liu W."/>
            <person name="Song Y."/>
            <person name="Salvetti E."/>
            <person name="Wrobel A."/>
            <person name="Rasinkangas P."/>
            <person name="Parkhill J."/>
            <person name="Rea M.C."/>
            <person name="O'Sullivan O."/>
            <person name="Ritari J."/>
            <person name="Douillard F.P."/>
            <person name="Paul Ross R."/>
            <person name="Yang R."/>
            <person name="Briner A.E."/>
            <person name="Felis G.E."/>
            <person name="de Vos W.M."/>
            <person name="Barrangou R."/>
            <person name="Klaenhammer T.R."/>
            <person name="Caufield P.W."/>
            <person name="Cui Y."/>
            <person name="Zhang H."/>
            <person name="O'Toole P.W."/>
        </authorList>
    </citation>
    <scope>NUCLEOTIDE SEQUENCE [LARGE SCALE GENOMIC DNA]</scope>
    <source>
        <strain evidence="2 3">DSM 21116</strain>
    </source>
</reference>
<dbReference type="EMBL" id="AYZE01000010">
    <property type="protein sequence ID" value="KRM91501.1"/>
    <property type="molecule type" value="Genomic_DNA"/>
</dbReference>
<protein>
    <recommendedName>
        <fullName evidence="1">Peptidase S74 domain-containing protein</fullName>
    </recommendedName>
</protein>
<keyword evidence="3" id="KW-1185">Reference proteome</keyword>